<dbReference type="RefSeq" id="WP_212216085.1">
    <property type="nucleotide sequence ID" value="NZ_JAGUCO010000006.1"/>
</dbReference>
<dbReference type="Proteomes" id="UP000708576">
    <property type="component" value="Unassembled WGS sequence"/>
</dbReference>
<evidence type="ECO:0000256" key="1">
    <source>
        <dbReference type="ARBA" id="ARBA00010875"/>
    </source>
</evidence>
<comment type="caution">
    <text evidence="8">The sequence shown here is derived from an EMBL/GenBank/DDBJ whole genome shotgun (WGS) entry which is preliminary data.</text>
</comment>
<gene>
    <name evidence="7 8" type="primary">ybeY</name>
    <name evidence="8" type="ORF">KEM10_11185</name>
</gene>
<keyword evidence="6 7" id="KW-0862">Zinc</keyword>
<keyword evidence="5 7" id="KW-0378">Hydrolase</keyword>
<evidence type="ECO:0000256" key="3">
    <source>
        <dbReference type="ARBA" id="ARBA00022723"/>
    </source>
</evidence>
<evidence type="ECO:0000256" key="7">
    <source>
        <dbReference type="HAMAP-Rule" id="MF_00009"/>
    </source>
</evidence>
<comment type="similarity">
    <text evidence="1 7">Belongs to the endoribonuclease YbeY family.</text>
</comment>
<dbReference type="PANTHER" id="PTHR46986">
    <property type="entry name" value="ENDORIBONUCLEASE YBEY, CHLOROPLASTIC"/>
    <property type="match status" value="1"/>
</dbReference>
<dbReference type="InterPro" id="IPR023091">
    <property type="entry name" value="MetalPrtase_cat_dom_sf_prd"/>
</dbReference>
<evidence type="ECO:0000256" key="2">
    <source>
        <dbReference type="ARBA" id="ARBA00022722"/>
    </source>
</evidence>
<dbReference type="PANTHER" id="PTHR46986:SF1">
    <property type="entry name" value="ENDORIBONUCLEASE YBEY, CHLOROPLASTIC"/>
    <property type="match status" value="1"/>
</dbReference>
<feature type="binding site" evidence="7">
    <location>
        <position position="106"/>
    </location>
    <ligand>
        <name>Zn(2+)</name>
        <dbReference type="ChEBI" id="CHEBI:29105"/>
        <note>catalytic</note>
    </ligand>
</feature>
<evidence type="ECO:0000256" key="4">
    <source>
        <dbReference type="ARBA" id="ARBA00022759"/>
    </source>
</evidence>
<dbReference type="SUPFAM" id="SSF55486">
    <property type="entry name" value="Metalloproteases ('zincins'), catalytic domain"/>
    <property type="match status" value="1"/>
</dbReference>
<dbReference type="EC" id="3.1.-.-" evidence="7"/>
<dbReference type="InterPro" id="IPR002036">
    <property type="entry name" value="YbeY"/>
</dbReference>
<keyword evidence="7" id="KW-0690">Ribosome biogenesis</keyword>
<evidence type="ECO:0000256" key="5">
    <source>
        <dbReference type="ARBA" id="ARBA00022801"/>
    </source>
</evidence>
<evidence type="ECO:0000313" key="8">
    <source>
        <dbReference type="EMBL" id="MBS2098844.1"/>
    </source>
</evidence>
<keyword evidence="2 7" id="KW-0540">Nuclease</keyword>
<name>A0ABS5JWJ3_9BACT</name>
<reference evidence="8 9" key="1">
    <citation type="journal article" date="2015" name="Int. J. Syst. Evol. Microbiol.">
        <title>Carboxylicivirga linearis sp. nov., isolated from a sea cucumber culture pond.</title>
        <authorList>
            <person name="Wang F.Q."/>
            <person name="Zhou Y.X."/>
            <person name="Lin X.Z."/>
            <person name="Chen G.J."/>
            <person name="Du Z.J."/>
        </authorList>
    </citation>
    <scope>NUCLEOTIDE SEQUENCE [LARGE SCALE GENOMIC DNA]</scope>
    <source>
        <strain evidence="8 9">FB218</strain>
    </source>
</reference>
<feature type="binding site" evidence="7">
    <location>
        <position position="116"/>
    </location>
    <ligand>
        <name>Zn(2+)</name>
        <dbReference type="ChEBI" id="CHEBI:29105"/>
        <note>catalytic</note>
    </ligand>
</feature>
<proteinExistence type="inferred from homology"/>
<comment type="function">
    <text evidence="7">Single strand-specific metallo-endoribonuclease involved in late-stage 70S ribosome quality control and in maturation of the 3' terminus of the 16S rRNA.</text>
</comment>
<evidence type="ECO:0000256" key="6">
    <source>
        <dbReference type="ARBA" id="ARBA00022833"/>
    </source>
</evidence>
<comment type="subcellular location">
    <subcellularLocation>
        <location evidence="7">Cytoplasm</location>
    </subcellularLocation>
</comment>
<keyword evidence="7" id="KW-0698">rRNA processing</keyword>
<comment type="cofactor">
    <cofactor evidence="7">
        <name>Zn(2+)</name>
        <dbReference type="ChEBI" id="CHEBI:29105"/>
    </cofactor>
    <text evidence="7">Binds 1 zinc ion.</text>
</comment>
<keyword evidence="3 7" id="KW-0479">Metal-binding</keyword>
<keyword evidence="4 7" id="KW-0255">Endonuclease</keyword>
<sequence length="140" mass="16367">MINFQIENNLTPKIIENKLSTWINEVAKLHGYNVGDINYLFCTDDYILDVNNQYLYHNYYTDIITFDYTINNLIAGDIVLSVDTVKSNSDQLNTPFEKEFLRVVIHGILHLCGFKDKTENEKSKMRELEDEALNLYATFE</sequence>
<dbReference type="NCBIfam" id="TIGR00043">
    <property type="entry name" value="rRNA maturation RNase YbeY"/>
    <property type="match status" value="1"/>
</dbReference>
<dbReference type="HAMAP" id="MF_00009">
    <property type="entry name" value="Endoribonucl_YbeY"/>
    <property type="match status" value="1"/>
</dbReference>
<protein>
    <recommendedName>
        <fullName evidence="7">Endoribonuclease YbeY</fullName>
        <ecNumber evidence="7">3.1.-.-</ecNumber>
    </recommendedName>
</protein>
<dbReference type="Pfam" id="PF02130">
    <property type="entry name" value="YbeY"/>
    <property type="match status" value="1"/>
</dbReference>
<keyword evidence="9" id="KW-1185">Reference proteome</keyword>
<dbReference type="EMBL" id="JAGUCO010000006">
    <property type="protein sequence ID" value="MBS2098844.1"/>
    <property type="molecule type" value="Genomic_DNA"/>
</dbReference>
<evidence type="ECO:0000313" key="9">
    <source>
        <dbReference type="Proteomes" id="UP000708576"/>
    </source>
</evidence>
<feature type="binding site" evidence="7">
    <location>
        <position position="110"/>
    </location>
    <ligand>
        <name>Zn(2+)</name>
        <dbReference type="ChEBI" id="CHEBI:29105"/>
        <note>catalytic</note>
    </ligand>
</feature>
<keyword evidence="7" id="KW-0963">Cytoplasm</keyword>
<accession>A0ABS5JWJ3</accession>
<organism evidence="8 9">
    <name type="scientific">Carboxylicivirga linearis</name>
    <dbReference type="NCBI Taxonomy" id="1628157"/>
    <lineage>
        <taxon>Bacteria</taxon>
        <taxon>Pseudomonadati</taxon>
        <taxon>Bacteroidota</taxon>
        <taxon>Bacteroidia</taxon>
        <taxon>Marinilabiliales</taxon>
        <taxon>Marinilabiliaceae</taxon>
        <taxon>Carboxylicivirga</taxon>
    </lineage>
</organism>
<dbReference type="Gene3D" id="3.40.390.30">
    <property type="entry name" value="Metalloproteases ('zincins'), catalytic domain"/>
    <property type="match status" value="1"/>
</dbReference>